<evidence type="ECO:0000256" key="1">
    <source>
        <dbReference type="ARBA" id="ARBA00004651"/>
    </source>
</evidence>
<keyword evidence="3 6" id="KW-0812">Transmembrane</keyword>
<feature type="signal peptide" evidence="7">
    <location>
        <begin position="1"/>
        <end position="20"/>
    </location>
</feature>
<dbReference type="PANTHER" id="PTHR35007">
    <property type="entry name" value="INTEGRAL MEMBRANE PROTEIN-RELATED"/>
    <property type="match status" value="1"/>
</dbReference>
<protein>
    <submittedName>
        <fullName evidence="9">Type II secretion system F family protein</fullName>
    </submittedName>
</protein>
<evidence type="ECO:0000256" key="7">
    <source>
        <dbReference type="SAM" id="SignalP"/>
    </source>
</evidence>
<gene>
    <name evidence="9" type="ORF">ACFQDH_02745</name>
</gene>
<evidence type="ECO:0000256" key="6">
    <source>
        <dbReference type="SAM" id="Phobius"/>
    </source>
</evidence>
<dbReference type="EMBL" id="JBHSWH010000001">
    <property type="protein sequence ID" value="MFC6704217.1"/>
    <property type="molecule type" value="Genomic_DNA"/>
</dbReference>
<feature type="transmembrane region" description="Helical" evidence="6">
    <location>
        <begin position="194"/>
        <end position="216"/>
    </location>
</feature>
<feature type="transmembrane region" description="Helical" evidence="6">
    <location>
        <begin position="171"/>
        <end position="188"/>
    </location>
</feature>
<dbReference type="RefSeq" id="WP_382398239.1">
    <property type="nucleotide sequence ID" value="NZ_JBHSWH010000001.1"/>
</dbReference>
<evidence type="ECO:0000256" key="2">
    <source>
        <dbReference type="ARBA" id="ARBA00022475"/>
    </source>
</evidence>
<accession>A0ABW2ABS2</accession>
<keyword evidence="10" id="KW-1185">Reference proteome</keyword>
<evidence type="ECO:0000256" key="3">
    <source>
        <dbReference type="ARBA" id="ARBA00022692"/>
    </source>
</evidence>
<dbReference type="InterPro" id="IPR018076">
    <property type="entry name" value="T2SS_GspF_dom"/>
</dbReference>
<proteinExistence type="predicted"/>
<evidence type="ECO:0000259" key="8">
    <source>
        <dbReference type="Pfam" id="PF00482"/>
    </source>
</evidence>
<reference evidence="10" key="1">
    <citation type="journal article" date="2019" name="Int. J. Syst. Evol. Microbiol.">
        <title>The Global Catalogue of Microorganisms (GCM) 10K type strain sequencing project: providing services to taxonomists for standard genome sequencing and annotation.</title>
        <authorList>
            <consortium name="The Broad Institute Genomics Platform"/>
            <consortium name="The Broad Institute Genome Sequencing Center for Infectious Disease"/>
            <person name="Wu L."/>
            <person name="Ma J."/>
        </authorList>
    </citation>
    <scope>NUCLEOTIDE SEQUENCE [LARGE SCALE GENOMIC DNA]</scope>
    <source>
        <strain evidence="10">CCUG 58127</strain>
    </source>
</reference>
<evidence type="ECO:0000313" key="10">
    <source>
        <dbReference type="Proteomes" id="UP001596298"/>
    </source>
</evidence>
<sequence>MTLLAAVCAALAVLCWPARRGPAIPREQGQRSVRWRRRGRKAHNADLDALTTMVEGIAPAIAAGVTPATAVATSALLTSATVSAPALRDDLRLLARQSAAGAELAPLWAGLQARHGVSALGEVARAWALSEQLGCAIGDALAAATAMMREQLDLDRRIVGATAGPRATMQLLTMLPVLGIGIAMVIGVPPWRLYAGPLGLTVLVLGGGFVLAGRLLTRRMIRRASAPTVLT</sequence>
<keyword evidence="2" id="KW-1003">Cell membrane</keyword>
<comment type="caution">
    <text evidence="9">The sequence shown here is derived from an EMBL/GenBank/DDBJ whole genome shotgun (WGS) entry which is preliminary data.</text>
</comment>
<dbReference type="Pfam" id="PF00482">
    <property type="entry name" value="T2SSF"/>
    <property type="match status" value="1"/>
</dbReference>
<feature type="domain" description="Type II secretion system protein GspF" evidence="8">
    <location>
        <begin position="60"/>
        <end position="182"/>
    </location>
</feature>
<dbReference type="PANTHER" id="PTHR35007:SF4">
    <property type="entry name" value="CONSERVED TRANSMEMBRANE PROTEIN-RELATED"/>
    <property type="match status" value="1"/>
</dbReference>
<evidence type="ECO:0000256" key="4">
    <source>
        <dbReference type="ARBA" id="ARBA00022989"/>
    </source>
</evidence>
<keyword evidence="5 6" id="KW-0472">Membrane</keyword>
<organism evidence="9 10">
    <name type="scientific">Flexivirga alba</name>
    <dbReference type="NCBI Taxonomy" id="702742"/>
    <lineage>
        <taxon>Bacteria</taxon>
        <taxon>Bacillati</taxon>
        <taxon>Actinomycetota</taxon>
        <taxon>Actinomycetes</taxon>
        <taxon>Micrococcales</taxon>
        <taxon>Dermacoccaceae</taxon>
        <taxon>Flexivirga</taxon>
    </lineage>
</organism>
<name>A0ABW2ABS2_9MICO</name>
<keyword evidence="4 6" id="KW-1133">Transmembrane helix</keyword>
<evidence type="ECO:0000313" key="9">
    <source>
        <dbReference type="EMBL" id="MFC6704217.1"/>
    </source>
</evidence>
<feature type="chain" id="PRO_5045850422" evidence="7">
    <location>
        <begin position="21"/>
        <end position="231"/>
    </location>
</feature>
<dbReference type="Proteomes" id="UP001596298">
    <property type="component" value="Unassembled WGS sequence"/>
</dbReference>
<keyword evidence="7" id="KW-0732">Signal</keyword>
<evidence type="ECO:0000256" key="5">
    <source>
        <dbReference type="ARBA" id="ARBA00023136"/>
    </source>
</evidence>
<comment type="subcellular location">
    <subcellularLocation>
        <location evidence="1">Cell membrane</location>
        <topology evidence="1">Multi-pass membrane protein</topology>
    </subcellularLocation>
</comment>